<reference evidence="4" key="1">
    <citation type="journal article" date="2020" name="mSystems">
        <title>Genome- and Community-Level Interaction Insights into Carbon Utilization and Element Cycling Functions of Hydrothermarchaeota in Hydrothermal Sediment.</title>
        <authorList>
            <person name="Zhou Z."/>
            <person name="Liu Y."/>
            <person name="Xu W."/>
            <person name="Pan J."/>
            <person name="Luo Z.H."/>
            <person name="Li M."/>
        </authorList>
    </citation>
    <scope>NUCLEOTIDE SEQUENCE [LARGE SCALE GENOMIC DNA]</scope>
    <source>
        <strain evidence="4">SpSt-556</strain>
    </source>
</reference>
<dbReference type="SMART" id="SM00382">
    <property type="entry name" value="AAA"/>
    <property type="match status" value="2"/>
</dbReference>
<dbReference type="CDD" id="cd03216">
    <property type="entry name" value="ABC_Carb_Monos_I"/>
    <property type="match status" value="1"/>
</dbReference>
<evidence type="ECO:0000256" key="1">
    <source>
        <dbReference type="ARBA" id="ARBA00022741"/>
    </source>
</evidence>
<dbReference type="GO" id="GO:0016887">
    <property type="term" value="F:ATP hydrolysis activity"/>
    <property type="evidence" value="ECO:0007669"/>
    <property type="project" value="InterPro"/>
</dbReference>
<keyword evidence="2 4" id="KW-0067">ATP-binding</keyword>
<dbReference type="EMBL" id="DSXR01000072">
    <property type="protein sequence ID" value="HGS87326.1"/>
    <property type="molecule type" value="Genomic_DNA"/>
</dbReference>
<dbReference type="PANTHER" id="PTHR43790">
    <property type="entry name" value="CARBOHYDRATE TRANSPORT ATP-BINDING PROTEIN MG119-RELATED"/>
    <property type="match status" value="1"/>
</dbReference>
<evidence type="ECO:0000256" key="2">
    <source>
        <dbReference type="ARBA" id="ARBA00022840"/>
    </source>
</evidence>
<dbReference type="Pfam" id="PF00005">
    <property type="entry name" value="ABC_tran"/>
    <property type="match status" value="2"/>
</dbReference>
<evidence type="ECO:0000259" key="3">
    <source>
        <dbReference type="PROSITE" id="PS50893"/>
    </source>
</evidence>
<keyword evidence="1" id="KW-0547">Nucleotide-binding</keyword>
<organism evidence="4">
    <name type="scientific">Bellilinea caldifistulae</name>
    <dbReference type="NCBI Taxonomy" id="360411"/>
    <lineage>
        <taxon>Bacteria</taxon>
        <taxon>Bacillati</taxon>
        <taxon>Chloroflexota</taxon>
        <taxon>Anaerolineae</taxon>
        <taxon>Anaerolineales</taxon>
        <taxon>Anaerolineaceae</taxon>
        <taxon>Bellilinea</taxon>
    </lineage>
</organism>
<dbReference type="AlphaFoldDB" id="A0A7C4KZ97"/>
<accession>A0A7C4KZ97</accession>
<name>A0A7C4KZ97_9CHLR</name>
<dbReference type="PROSITE" id="PS50893">
    <property type="entry name" value="ABC_TRANSPORTER_2"/>
    <property type="match status" value="2"/>
</dbReference>
<dbReference type="GO" id="GO:0005524">
    <property type="term" value="F:ATP binding"/>
    <property type="evidence" value="ECO:0007669"/>
    <property type="project" value="UniProtKB-KW"/>
</dbReference>
<dbReference type="InterPro" id="IPR027417">
    <property type="entry name" value="P-loop_NTPase"/>
</dbReference>
<dbReference type="CDD" id="cd03215">
    <property type="entry name" value="ABC_Carb_Monos_II"/>
    <property type="match status" value="1"/>
</dbReference>
<gene>
    <name evidence="4" type="ORF">ENT17_06860</name>
</gene>
<feature type="domain" description="ABC transporter" evidence="3">
    <location>
        <begin position="244"/>
        <end position="486"/>
    </location>
</feature>
<dbReference type="InterPro" id="IPR050107">
    <property type="entry name" value="ABC_carbohydrate_import_ATPase"/>
</dbReference>
<dbReference type="InterPro" id="IPR003593">
    <property type="entry name" value="AAA+_ATPase"/>
</dbReference>
<feature type="domain" description="ABC transporter" evidence="3">
    <location>
        <begin position="3"/>
        <end position="236"/>
    </location>
</feature>
<proteinExistence type="predicted"/>
<dbReference type="SUPFAM" id="SSF52540">
    <property type="entry name" value="P-loop containing nucleoside triphosphate hydrolases"/>
    <property type="match status" value="2"/>
</dbReference>
<dbReference type="PANTHER" id="PTHR43790:SF4">
    <property type="entry name" value="GUANOSINE IMPORT ATP-BINDING PROTEIN NUPO"/>
    <property type="match status" value="1"/>
</dbReference>
<dbReference type="Gene3D" id="3.40.50.300">
    <property type="entry name" value="P-loop containing nucleotide triphosphate hydrolases"/>
    <property type="match status" value="2"/>
</dbReference>
<evidence type="ECO:0000313" key="4">
    <source>
        <dbReference type="EMBL" id="HGS87326.1"/>
    </source>
</evidence>
<dbReference type="InterPro" id="IPR003439">
    <property type="entry name" value="ABC_transporter-like_ATP-bd"/>
</dbReference>
<sequence>MKVELIHIHKHFGAVHANNDITLTVESGKIQGILGENGAGKSTLMKILSGYIQADSGEIRLDGQPVKINSPSDAIRLGIGMLHQDPLDFPPMRVVDNLLIGHEGGLFPNRREVVRAFNDLQSQFGFNIDPYAYVDSLTVGERQQLEILRLLWLGARVLILDEPTTGISASQKDKLFETLRKLAAQGMSVIFVSHKLEDVEFLCDRIAVFRKGELVGEVDPPYITDELVKLMFGRVISLEEKRRYETCDVSFHLDHVTIEDYRLQIRDINLAMTCGEVIGLAGMEGSGQVQFLRTCAGLIRPVAGEINLGGKRLTGKPYRAFLEAGIAYVPASRMEEGLIPGLSLTEHFILAEEQNGFFINFDKALAITRQRIEDFNIKGTPVSTVESLSGGNQQRALLAMLRNPVNLLLLEHPTRGLDIESAIWIWGKLKDRCKQGTSIIFTSADLEEILQYSDRILVFYGGKVSPPLDAESTTVEQLGQLIGGKGF</sequence>
<comment type="caution">
    <text evidence="4">The sequence shown here is derived from an EMBL/GenBank/DDBJ whole genome shotgun (WGS) entry which is preliminary data.</text>
</comment>
<protein>
    <submittedName>
        <fullName evidence="4">ATP-binding cassette domain-containing protein</fullName>
    </submittedName>
</protein>